<organism evidence="1 2">
    <name type="scientific">Rhabditophanes sp. KR3021</name>
    <dbReference type="NCBI Taxonomy" id="114890"/>
    <lineage>
        <taxon>Eukaryota</taxon>
        <taxon>Metazoa</taxon>
        <taxon>Ecdysozoa</taxon>
        <taxon>Nematoda</taxon>
        <taxon>Chromadorea</taxon>
        <taxon>Rhabditida</taxon>
        <taxon>Tylenchina</taxon>
        <taxon>Panagrolaimomorpha</taxon>
        <taxon>Strongyloidoidea</taxon>
        <taxon>Alloionematidae</taxon>
        <taxon>Rhabditophanes</taxon>
    </lineage>
</organism>
<proteinExistence type="predicted"/>
<accession>A0AC35U0B6</accession>
<protein>
    <submittedName>
        <fullName evidence="2">RNase_PH domain-containing protein</fullName>
    </submittedName>
</protein>
<evidence type="ECO:0000313" key="1">
    <source>
        <dbReference type="Proteomes" id="UP000095286"/>
    </source>
</evidence>
<sequence>MSTSTEISAENALVLKAIYPRKYFEDFIKCGVFPDGRGIYEFEETEVDIGDQNQSPTISSTIFHSNCYVYTNRNIEIRRNVKYPFCLNVEIKKVGTKVNLESHFTQYVLNLLLSRGVLISPEALVTGEEALQFVINSELKLTGSTHGMLQPCLMGLISSLATIELPQLSLEESVTDDCLMKGSNIKVESEKPERLKLNDIPVATSFSLYQTNNPDEESKIIYDVPAKNKGYCVSTVQAITGRDQQIYYLSGGGSEALVLRRIKRFFEKSGEFRQKWEDQLNEKICK</sequence>
<dbReference type="Proteomes" id="UP000095286">
    <property type="component" value="Unplaced"/>
</dbReference>
<name>A0AC35U0B6_9BILA</name>
<dbReference type="WBParaSite" id="RSKR_0000615500.1">
    <property type="protein sequence ID" value="RSKR_0000615500.1"/>
    <property type="gene ID" value="RSKR_0000615500"/>
</dbReference>
<reference evidence="2" key="1">
    <citation type="submission" date="2016-11" db="UniProtKB">
        <authorList>
            <consortium name="WormBaseParasite"/>
        </authorList>
    </citation>
    <scope>IDENTIFICATION</scope>
    <source>
        <strain evidence="2">KR3021</strain>
    </source>
</reference>
<evidence type="ECO:0000313" key="2">
    <source>
        <dbReference type="WBParaSite" id="RSKR_0000615500.1"/>
    </source>
</evidence>